<accession>A0A0E9QK51</accession>
<keyword evidence="1" id="KW-1133">Transmembrane helix</keyword>
<name>A0A0E9QK51_ANGAN</name>
<sequence length="43" mass="4888">MVSLKTVLYFCVVCIVCVICVVCSTHGRADHLYLCGMMHRLRN</sequence>
<reference evidence="2" key="1">
    <citation type="submission" date="2014-11" db="EMBL/GenBank/DDBJ databases">
        <authorList>
            <person name="Amaro Gonzalez C."/>
        </authorList>
    </citation>
    <scope>NUCLEOTIDE SEQUENCE</scope>
</reference>
<evidence type="ECO:0000313" key="2">
    <source>
        <dbReference type="EMBL" id="JAH16877.1"/>
    </source>
</evidence>
<keyword evidence="1" id="KW-0812">Transmembrane</keyword>
<reference evidence="2" key="2">
    <citation type="journal article" date="2015" name="Fish Shellfish Immunol.">
        <title>Early steps in the European eel (Anguilla anguilla)-Vibrio vulnificus interaction in the gills: Role of the RtxA13 toxin.</title>
        <authorList>
            <person name="Callol A."/>
            <person name="Pajuelo D."/>
            <person name="Ebbesson L."/>
            <person name="Teles M."/>
            <person name="MacKenzie S."/>
            <person name="Amaro C."/>
        </authorList>
    </citation>
    <scope>NUCLEOTIDE SEQUENCE</scope>
</reference>
<protein>
    <submittedName>
        <fullName evidence="2">Uncharacterized protein</fullName>
    </submittedName>
</protein>
<organism evidence="2">
    <name type="scientific">Anguilla anguilla</name>
    <name type="common">European freshwater eel</name>
    <name type="synonym">Muraena anguilla</name>
    <dbReference type="NCBI Taxonomy" id="7936"/>
    <lineage>
        <taxon>Eukaryota</taxon>
        <taxon>Metazoa</taxon>
        <taxon>Chordata</taxon>
        <taxon>Craniata</taxon>
        <taxon>Vertebrata</taxon>
        <taxon>Euteleostomi</taxon>
        <taxon>Actinopterygii</taxon>
        <taxon>Neopterygii</taxon>
        <taxon>Teleostei</taxon>
        <taxon>Anguilliformes</taxon>
        <taxon>Anguillidae</taxon>
        <taxon>Anguilla</taxon>
    </lineage>
</organism>
<proteinExistence type="predicted"/>
<keyword evidence="1" id="KW-0472">Membrane</keyword>
<evidence type="ECO:0000256" key="1">
    <source>
        <dbReference type="SAM" id="Phobius"/>
    </source>
</evidence>
<dbReference type="EMBL" id="GBXM01091700">
    <property type="protein sequence ID" value="JAH16877.1"/>
    <property type="molecule type" value="Transcribed_RNA"/>
</dbReference>
<dbReference type="AlphaFoldDB" id="A0A0E9QK51"/>
<feature type="transmembrane region" description="Helical" evidence="1">
    <location>
        <begin position="6"/>
        <end position="24"/>
    </location>
</feature>